<sequence length="331" mass="35461">MEPKTFLITGGAGFIGSHLADSLLAAGHRVVALDNLATGSEANLADARRHPGFRLVRGSVLDPLVLDEVTAGCHAVVHLAAAVGVRLVMERPRHSFLTNIHGTEAVLDAALRYRRPVLVASSSEIYGKNASGPLTEDSDRVLGSPAVTRWSYASSKVVDEILALTGHRELGLAAVVVRFFNTVGPRQSPAYGMVVPRLVHQALAGRPLTVHGDGSQRRCFLHVADAVRALTGLLAEPAAVGQVFNIGTPEEISIRDLAHRVVERCGSDSPVVNVSHREVYGEGFEDMERRQPDTGRLRALTGWTPRLTLDDILDETIAEARATLMPAPVPA</sequence>
<feature type="domain" description="NAD-dependent epimerase/dehydratase" evidence="2">
    <location>
        <begin position="7"/>
        <end position="247"/>
    </location>
</feature>
<accession>A0A385D6W6</accession>
<dbReference type="AlphaFoldDB" id="A0A385D6W6"/>
<dbReference type="Proteomes" id="UP000259636">
    <property type="component" value="Chromosome"/>
</dbReference>
<dbReference type="Gene3D" id="3.40.50.720">
    <property type="entry name" value="NAD(P)-binding Rossmann-like Domain"/>
    <property type="match status" value="1"/>
</dbReference>
<evidence type="ECO:0000313" key="3">
    <source>
        <dbReference type="EMBL" id="AXQ53641.1"/>
    </source>
</evidence>
<dbReference type="EMBL" id="CP031742">
    <property type="protein sequence ID" value="AXQ53641.1"/>
    <property type="molecule type" value="Genomic_DNA"/>
</dbReference>
<reference evidence="3 4" key="1">
    <citation type="submission" date="2018-08" db="EMBL/GenBank/DDBJ databases">
        <authorList>
            <person name="Ferrada E.E."/>
            <person name="Latorre B.A."/>
        </authorList>
    </citation>
    <scope>NUCLEOTIDE SEQUENCE [LARGE SCALE GENOMIC DNA]</scope>
    <source>
        <strain evidence="3 4">VK-A60T</strain>
    </source>
</reference>
<organism evidence="3 4">
    <name type="scientific">Streptomyces koyangensis</name>
    <dbReference type="NCBI Taxonomy" id="188770"/>
    <lineage>
        <taxon>Bacteria</taxon>
        <taxon>Bacillati</taxon>
        <taxon>Actinomycetota</taxon>
        <taxon>Actinomycetes</taxon>
        <taxon>Kitasatosporales</taxon>
        <taxon>Streptomycetaceae</taxon>
        <taxon>Streptomyces</taxon>
        <taxon>Streptomyces aurantiacus group</taxon>
    </lineage>
</organism>
<dbReference type="RefSeq" id="WP_101278962.1">
    <property type="nucleotide sequence ID" value="NZ_CP031742.1"/>
</dbReference>
<protein>
    <submittedName>
        <fullName evidence="3">NAD-dependent epimerase/dehydratase family protein</fullName>
    </submittedName>
</protein>
<name>A0A385D6W6_9ACTN</name>
<evidence type="ECO:0000313" key="4">
    <source>
        <dbReference type="Proteomes" id="UP000259636"/>
    </source>
</evidence>
<dbReference type="SUPFAM" id="SSF51735">
    <property type="entry name" value="NAD(P)-binding Rossmann-fold domains"/>
    <property type="match status" value="1"/>
</dbReference>
<evidence type="ECO:0000259" key="2">
    <source>
        <dbReference type="Pfam" id="PF01370"/>
    </source>
</evidence>
<dbReference type="InterPro" id="IPR036291">
    <property type="entry name" value="NAD(P)-bd_dom_sf"/>
</dbReference>
<dbReference type="PANTHER" id="PTHR43000">
    <property type="entry name" value="DTDP-D-GLUCOSE 4,6-DEHYDRATASE-RELATED"/>
    <property type="match status" value="1"/>
</dbReference>
<dbReference type="InterPro" id="IPR001509">
    <property type="entry name" value="Epimerase_deHydtase"/>
</dbReference>
<comment type="similarity">
    <text evidence="1">Belongs to the NAD(P)-dependent epimerase/dehydratase family.</text>
</comment>
<dbReference type="KEGG" id="sky:D0C37_02805"/>
<dbReference type="GeneID" id="300113148"/>
<proteinExistence type="inferred from homology"/>
<dbReference type="Pfam" id="PF01370">
    <property type="entry name" value="Epimerase"/>
    <property type="match status" value="1"/>
</dbReference>
<evidence type="ECO:0000256" key="1">
    <source>
        <dbReference type="ARBA" id="ARBA00007637"/>
    </source>
</evidence>
<gene>
    <name evidence="3" type="ORF">D0C37_02805</name>
</gene>